<keyword evidence="3" id="KW-1185">Reference proteome</keyword>
<comment type="caution">
    <text evidence="2">The sequence shown here is derived from an EMBL/GenBank/DDBJ whole genome shotgun (WGS) entry which is preliminary data.</text>
</comment>
<accession>A0A0V0Q7V1</accession>
<organism evidence="2 3">
    <name type="scientific">Pseudocohnilembus persalinus</name>
    <name type="common">Ciliate</name>
    <dbReference type="NCBI Taxonomy" id="266149"/>
    <lineage>
        <taxon>Eukaryota</taxon>
        <taxon>Sar</taxon>
        <taxon>Alveolata</taxon>
        <taxon>Ciliophora</taxon>
        <taxon>Intramacronucleata</taxon>
        <taxon>Oligohymenophorea</taxon>
        <taxon>Scuticociliatia</taxon>
        <taxon>Philasterida</taxon>
        <taxon>Pseudocohnilembidae</taxon>
        <taxon>Pseudocohnilembus</taxon>
    </lineage>
</organism>
<evidence type="ECO:0000256" key="1">
    <source>
        <dbReference type="SAM" id="MobiDB-lite"/>
    </source>
</evidence>
<dbReference type="AlphaFoldDB" id="A0A0V0Q7V1"/>
<feature type="compositionally biased region" description="Low complexity" evidence="1">
    <location>
        <begin position="26"/>
        <end position="37"/>
    </location>
</feature>
<feature type="region of interest" description="Disordered" evidence="1">
    <location>
        <begin position="1"/>
        <end position="39"/>
    </location>
</feature>
<evidence type="ECO:0000313" key="3">
    <source>
        <dbReference type="Proteomes" id="UP000054937"/>
    </source>
</evidence>
<feature type="compositionally biased region" description="Polar residues" evidence="1">
    <location>
        <begin position="1"/>
        <end position="20"/>
    </location>
</feature>
<dbReference type="Proteomes" id="UP000054937">
    <property type="component" value="Unassembled WGS sequence"/>
</dbReference>
<proteinExistence type="predicted"/>
<name>A0A0V0Q7V1_PSEPJ</name>
<sequence>MSPQLNENQNSSYKQMNSLKTQEETNQSYQYPQSNNNKKLEVTNICSKNKNITQNYENNISFFNQPSLIEQTKIRAKSKTNYTESQKEQDNLSELRFEEKQLSTSISKKLNDQSISRHIKSHTLISLSQSSKTQKN</sequence>
<dbReference type="EMBL" id="LDAU01000256">
    <property type="protein sequence ID" value="KRW98288.1"/>
    <property type="molecule type" value="Genomic_DNA"/>
</dbReference>
<protein>
    <submittedName>
        <fullName evidence="2">Uncharacterized protein</fullName>
    </submittedName>
</protein>
<reference evidence="2 3" key="1">
    <citation type="journal article" date="2015" name="Sci. Rep.">
        <title>Genome of the facultative scuticociliatosis pathogen Pseudocohnilembus persalinus provides insight into its virulence through horizontal gene transfer.</title>
        <authorList>
            <person name="Xiong J."/>
            <person name="Wang G."/>
            <person name="Cheng J."/>
            <person name="Tian M."/>
            <person name="Pan X."/>
            <person name="Warren A."/>
            <person name="Jiang C."/>
            <person name="Yuan D."/>
            <person name="Miao W."/>
        </authorList>
    </citation>
    <scope>NUCLEOTIDE SEQUENCE [LARGE SCALE GENOMIC DNA]</scope>
    <source>
        <strain evidence="2">36N120E</strain>
    </source>
</reference>
<gene>
    <name evidence="2" type="ORF">PPERSA_01726</name>
</gene>
<evidence type="ECO:0000313" key="2">
    <source>
        <dbReference type="EMBL" id="KRW98288.1"/>
    </source>
</evidence>
<dbReference type="InParanoid" id="A0A0V0Q7V1"/>